<gene>
    <name evidence="2" type="ORF">PGRI_055890</name>
</gene>
<proteinExistence type="predicted"/>
<dbReference type="EMBL" id="LHQR01000048">
    <property type="protein sequence ID" value="KXG49621.1"/>
    <property type="molecule type" value="Genomic_DNA"/>
</dbReference>
<keyword evidence="3" id="KW-1185">Reference proteome</keyword>
<evidence type="ECO:0000256" key="1">
    <source>
        <dbReference type="SAM" id="MobiDB-lite"/>
    </source>
</evidence>
<accession>A0A135LKV9</accession>
<organism evidence="2 3">
    <name type="scientific">Penicillium patulum</name>
    <name type="common">Penicillium griseofulvum</name>
    <dbReference type="NCBI Taxonomy" id="5078"/>
    <lineage>
        <taxon>Eukaryota</taxon>
        <taxon>Fungi</taxon>
        <taxon>Dikarya</taxon>
        <taxon>Ascomycota</taxon>
        <taxon>Pezizomycotina</taxon>
        <taxon>Eurotiomycetes</taxon>
        <taxon>Eurotiomycetidae</taxon>
        <taxon>Eurotiales</taxon>
        <taxon>Aspergillaceae</taxon>
        <taxon>Penicillium</taxon>
    </lineage>
</organism>
<comment type="caution">
    <text evidence="2">The sequence shown here is derived from an EMBL/GenBank/DDBJ whole genome shotgun (WGS) entry which is preliminary data.</text>
</comment>
<sequence length="122" mass="13154">MTQAVQMQQPTENLDPMFTNSGSVDNMASETHVGAYQSLDPSHSSLEDYNRSMLQYTQRQMSSFVDMDDSRRGSQSSGKSGSSHAASSSSISRKSNGSFTSAGNVENKLSGRDTAEAKSHGY</sequence>
<feature type="compositionally biased region" description="Polar residues" evidence="1">
    <location>
        <begin position="1"/>
        <end position="29"/>
    </location>
</feature>
<dbReference type="Proteomes" id="UP000070168">
    <property type="component" value="Unassembled WGS sequence"/>
</dbReference>
<name>A0A135LKV9_PENPA</name>
<feature type="compositionally biased region" description="Polar residues" evidence="1">
    <location>
        <begin position="52"/>
        <end position="63"/>
    </location>
</feature>
<dbReference type="RefSeq" id="XP_040648157.1">
    <property type="nucleotide sequence ID" value="XM_040793302.1"/>
</dbReference>
<dbReference type="GeneID" id="63708602"/>
<evidence type="ECO:0000313" key="2">
    <source>
        <dbReference type="EMBL" id="KXG49621.1"/>
    </source>
</evidence>
<feature type="region of interest" description="Disordered" evidence="1">
    <location>
        <begin position="1"/>
        <end position="122"/>
    </location>
</feature>
<feature type="compositionally biased region" description="Basic and acidic residues" evidence="1">
    <location>
        <begin position="109"/>
        <end position="122"/>
    </location>
</feature>
<evidence type="ECO:0000313" key="3">
    <source>
        <dbReference type="Proteomes" id="UP000070168"/>
    </source>
</evidence>
<dbReference type="AlphaFoldDB" id="A0A135LKV9"/>
<reference evidence="2 3" key="1">
    <citation type="journal article" date="2016" name="BMC Genomics">
        <title>Genome sequencing and secondary metabolism of the postharvest pathogen Penicillium griseofulvum.</title>
        <authorList>
            <person name="Banani H."/>
            <person name="Marcet-Houben M."/>
            <person name="Ballester A.R."/>
            <person name="Abbruscato P."/>
            <person name="Gonzalez-Candelas L."/>
            <person name="Gabaldon T."/>
            <person name="Spadaro D."/>
        </authorList>
    </citation>
    <scope>NUCLEOTIDE SEQUENCE [LARGE SCALE GENOMIC DNA]</scope>
    <source>
        <strain evidence="2 3">PG3</strain>
    </source>
</reference>
<dbReference type="OrthoDB" id="4498167at2759"/>
<protein>
    <submittedName>
        <fullName evidence="2">Uncharacterized protein</fullName>
    </submittedName>
</protein>
<feature type="compositionally biased region" description="Low complexity" evidence="1">
    <location>
        <begin position="73"/>
        <end position="98"/>
    </location>
</feature>
<dbReference type="OMA" id="YTQRQMS"/>